<dbReference type="FunFam" id="3.30.70.1660:FF:000002">
    <property type="entry name" value="Peptide chain release factor 1"/>
    <property type="match status" value="1"/>
</dbReference>
<dbReference type="Gene3D" id="6.10.140.1950">
    <property type="match status" value="1"/>
</dbReference>
<dbReference type="Gramene" id="XM_028360378.1">
    <property type="protein sequence ID" value="XP_028216179.1"/>
    <property type="gene ID" value="LOC114398209"/>
</dbReference>
<keyword evidence="3" id="KW-0963">Cytoplasm</keyword>
<gene>
    <name evidence="6" type="ORF">D0Y65_052115</name>
</gene>
<dbReference type="GO" id="GO:0009658">
    <property type="term" value="P:chloroplast organization"/>
    <property type="evidence" value="ECO:0007669"/>
    <property type="project" value="TreeGrafter"/>
</dbReference>
<dbReference type="AlphaFoldDB" id="A0A445FJC4"/>
<dbReference type="PANTHER" id="PTHR43804">
    <property type="entry name" value="LD18447P"/>
    <property type="match status" value="1"/>
</dbReference>
<dbReference type="InterPro" id="IPR000352">
    <property type="entry name" value="Pep_chain_release_fac_I"/>
</dbReference>
<dbReference type="GO" id="GO:0009507">
    <property type="term" value="C:chloroplast"/>
    <property type="evidence" value="ECO:0007669"/>
    <property type="project" value="TreeGrafter"/>
</dbReference>
<name>A0A445FJC4_GLYSO</name>
<sequence length="432" mass="48863">MYVPSASLSGYSVAMNSLTASFTARICATRRDLLHIRHRSFHPLTTRRVATKLTPPRIVCMAEPYLITKLESAEKTWQELSMKFQVKLADPDVVSDPKEYQKLAQSVAELDEVVSTYRRFKDCEKVLEETKALAKDDGNDEDMVEMISFEIDSLSKQLAELEEKLKVLLLPSDPMDAKNILLEVRAGTGGDEAGIWAGDLVRMYERYSERNSWKYSLVSSSAAEKGGYKTYVMEIKGNRVYSKLKYESGVHRVQRVPLTETQGRVHTSTATVAIMPEADEVEVIIDPKDIELTTARSGGAGGQNVNKVETAIDLFHKPTGIRIFCTEERTQLKNKNRAFQLLRAKLYEMKIREQQESLRNQRKLQVGTGARSEKIRTYNYKDNRVTDHRLKINYELTSFLDGDIEDAVQSCVTMEQKELLEELAESVGAPAG</sequence>
<evidence type="ECO:0000256" key="2">
    <source>
        <dbReference type="ARBA" id="ARBA00022481"/>
    </source>
</evidence>
<dbReference type="FunFam" id="3.30.160.20:FF:000027">
    <property type="entry name" value="Peptide chain release factor 1"/>
    <property type="match status" value="1"/>
</dbReference>
<dbReference type="GO" id="GO:0016149">
    <property type="term" value="F:translation release factor activity, codon specific"/>
    <property type="evidence" value="ECO:0007669"/>
    <property type="project" value="InterPro"/>
</dbReference>
<dbReference type="NCBIfam" id="TIGR00019">
    <property type="entry name" value="prfA"/>
    <property type="match status" value="1"/>
</dbReference>
<dbReference type="Proteomes" id="UP000289340">
    <property type="component" value="Chromosome 19"/>
</dbReference>
<accession>A0A445FJC4</accession>
<dbReference type="InterPro" id="IPR050057">
    <property type="entry name" value="Prokaryotic/Mito_RF"/>
</dbReference>
<dbReference type="SUPFAM" id="SSF75620">
    <property type="entry name" value="Release factor"/>
    <property type="match status" value="1"/>
</dbReference>
<dbReference type="PANTHER" id="PTHR43804:SF8">
    <property type="entry name" value="PEPTIDE CHAIN RELEASE FACTOR APG3, CHLOROPLASTIC"/>
    <property type="match status" value="1"/>
</dbReference>
<dbReference type="Gene3D" id="3.30.160.20">
    <property type="match status" value="1"/>
</dbReference>
<evidence type="ECO:0000313" key="6">
    <source>
        <dbReference type="EMBL" id="RZB48965.1"/>
    </source>
</evidence>
<dbReference type="InterPro" id="IPR005139">
    <property type="entry name" value="PCRF"/>
</dbReference>
<keyword evidence="2" id="KW-0488">Methylation</keyword>
<dbReference type="Pfam" id="PF03462">
    <property type="entry name" value="PCRF"/>
    <property type="match status" value="1"/>
</dbReference>
<dbReference type="Gene3D" id="3.30.70.1660">
    <property type="match status" value="2"/>
</dbReference>
<dbReference type="Pfam" id="PF00472">
    <property type="entry name" value="RF-1"/>
    <property type="match status" value="1"/>
</dbReference>
<comment type="similarity">
    <text evidence="1">Belongs to the prokaryotic/mitochondrial release factor family.</text>
</comment>
<dbReference type="InterPro" id="IPR045853">
    <property type="entry name" value="Pep_chain_release_fac_I_sf"/>
</dbReference>
<keyword evidence="7" id="KW-1185">Reference proteome</keyword>
<keyword evidence="4" id="KW-0648">Protein biosynthesis</keyword>
<dbReference type="FunFam" id="3.30.70.1660:FF:000014">
    <property type="entry name" value="Peptide chain release factor 1"/>
    <property type="match status" value="1"/>
</dbReference>
<comment type="caution">
    <text evidence="6">The sequence shown here is derived from an EMBL/GenBank/DDBJ whole genome shotgun (WGS) entry which is preliminary data.</text>
</comment>
<evidence type="ECO:0000259" key="5">
    <source>
        <dbReference type="PROSITE" id="PS00745"/>
    </source>
</evidence>
<dbReference type="PROSITE" id="PS00745">
    <property type="entry name" value="RF_PROK_I"/>
    <property type="match status" value="1"/>
</dbReference>
<evidence type="ECO:0000256" key="1">
    <source>
        <dbReference type="ARBA" id="ARBA00010835"/>
    </source>
</evidence>
<dbReference type="EMBL" id="QZWG01000019">
    <property type="protein sequence ID" value="RZB48965.1"/>
    <property type="molecule type" value="Genomic_DNA"/>
</dbReference>
<evidence type="ECO:0000256" key="4">
    <source>
        <dbReference type="ARBA" id="ARBA00022917"/>
    </source>
</evidence>
<feature type="domain" description="Prokaryotic-type class I peptide chain release factors" evidence="5">
    <location>
        <begin position="296"/>
        <end position="312"/>
    </location>
</feature>
<reference evidence="6 7" key="1">
    <citation type="submission" date="2018-09" db="EMBL/GenBank/DDBJ databases">
        <title>A high-quality reference genome of wild soybean provides a powerful tool to mine soybean genomes.</title>
        <authorList>
            <person name="Xie M."/>
            <person name="Chung C.Y.L."/>
            <person name="Li M.-W."/>
            <person name="Wong F.-L."/>
            <person name="Chan T.-F."/>
            <person name="Lam H.-M."/>
        </authorList>
    </citation>
    <scope>NUCLEOTIDE SEQUENCE [LARGE SCALE GENOMIC DNA]</scope>
    <source>
        <strain evidence="7">cv. W05</strain>
        <tissue evidence="6">Hypocotyl of etiolated seedlings</tissue>
    </source>
</reference>
<dbReference type="GO" id="GO:0010027">
    <property type="term" value="P:thylakoid membrane organization"/>
    <property type="evidence" value="ECO:0007669"/>
    <property type="project" value="TreeGrafter"/>
</dbReference>
<evidence type="ECO:0000256" key="3">
    <source>
        <dbReference type="ARBA" id="ARBA00022490"/>
    </source>
</evidence>
<protein>
    <submittedName>
        <fullName evidence="6">Peptide chain release factor APG3, chloroplastic isoform B</fullName>
    </submittedName>
</protein>
<dbReference type="GO" id="GO:0032544">
    <property type="term" value="P:plastid translation"/>
    <property type="evidence" value="ECO:0007669"/>
    <property type="project" value="TreeGrafter"/>
</dbReference>
<evidence type="ECO:0000313" key="7">
    <source>
        <dbReference type="Proteomes" id="UP000289340"/>
    </source>
</evidence>
<organism evidence="6 7">
    <name type="scientific">Glycine soja</name>
    <name type="common">Wild soybean</name>
    <dbReference type="NCBI Taxonomy" id="3848"/>
    <lineage>
        <taxon>Eukaryota</taxon>
        <taxon>Viridiplantae</taxon>
        <taxon>Streptophyta</taxon>
        <taxon>Embryophyta</taxon>
        <taxon>Tracheophyta</taxon>
        <taxon>Spermatophyta</taxon>
        <taxon>Magnoliopsida</taxon>
        <taxon>eudicotyledons</taxon>
        <taxon>Gunneridae</taxon>
        <taxon>Pentapetalae</taxon>
        <taxon>rosids</taxon>
        <taxon>fabids</taxon>
        <taxon>Fabales</taxon>
        <taxon>Fabaceae</taxon>
        <taxon>Papilionoideae</taxon>
        <taxon>50 kb inversion clade</taxon>
        <taxon>NPAAA clade</taxon>
        <taxon>indigoferoid/millettioid clade</taxon>
        <taxon>Phaseoleae</taxon>
        <taxon>Glycine</taxon>
        <taxon>Glycine subgen. Soja</taxon>
    </lineage>
</organism>
<dbReference type="InterPro" id="IPR004373">
    <property type="entry name" value="RF-1"/>
</dbReference>
<proteinExistence type="inferred from homology"/>
<dbReference type="HAMAP" id="MF_00093">
    <property type="entry name" value="Rel_fac_1"/>
    <property type="match status" value="1"/>
</dbReference>
<dbReference type="NCBIfam" id="NF001859">
    <property type="entry name" value="PRK00591.1"/>
    <property type="match status" value="1"/>
</dbReference>
<dbReference type="SMART" id="SM00937">
    <property type="entry name" value="PCRF"/>
    <property type="match status" value="1"/>
</dbReference>